<evidence type="ECO:0000313" key="5">
    <source>
        <dbReference type="EMBL" id="CDW91345.1"/>
    </source>
</evidence>
<feature type="compositionally biased region" description="Polar residues" evidence="4">
    <location>
        <begin position="322"/>
        <end position="339"/>
    </location>
</feature>
<feature type="region of interest" description="Disordered" evidence="4">
    <location>
        <begin position="318"/>
        <end position="369"/>
    </location>
</feature>
<keyword evidence="6" id="KW-1185">Reference proteome</keyword>
<feature type="region of interest" description="Disordered" evidence="4">
    <location>
        <begin position="1748"/>
        <end position="1792"/>
    </location>
</feature>
<feature type="coiled-coil region" evidence="3">
    <location>
        <begin position="2156"/>
        <end position="2215"/>
    </location>
</feature>
<feature type="compositionally biased region" description="Low complexity" evidence="4">
    <location>
        <begin position="1806"/>
        <end position="1819"/>
    </location>
</feature>
<dbReference type="SUPFAM" id="SSF48452">
    <property type="entry name" value="TPR-like"/>
    <property type="match status" value="1"/>
</dbReference>
<dbReference type="InParanoid" id="A0A078BA10"/>
<reference evidence="5 6" key="1">
    <citation type="submission" date="2014-06" db="EMBL/GenBank/DDBJ databases">
        <authorList>
            <person name="Swart Estienne"/>
        </authorList>
    </citation>
    <scope>NUCLEOTIDE SEQUENCE [LARGE SCALE GENOMIC DNA]</scope>
    <source>
        <strain evidence="5 6">130c</strain>
    </source>
</reference>
<feature type="region of interest" description="Disordered" evidence="4">
    <location>
        <begin position="1806"/>
        <end position="1837"/>
    </location>
</feature>
<dbReference type="InterPro" id="IPR051191">
    <property type="entry name" value="DCAF12"/>
</dbReference>
<feature type="compositionally biased region" description="Polar residues" evidence="4">
    <location>
        <begin position="1826"/>
        <end position="1837"/>
    </location>
</feature>
<dbReference type="InterPro" id="IPR027417">
    <property type="entry name" value="P-loop_NTPase"/>
</dbReference>
<keyword evidence="3" id="KW-0175">Coiled coil</keyword>
<dbReference type="Proteomes" id="UP000039865">
    <property type="component" value="Unassembled WGS sequence"/>
</dbReference>
<evidence type="ECO:0000313" key="6">
    <source>
        <dbReference type="Proteomes" id="UP000039865"/>
    </source>
</evidence>
<dbReference type="Gene3D" id="1.25.40.10">
    <property type="entry name" value="Tetratricopeptide repeat domain"/>
    <property type="match status" value="1"/>
</dbReference>
<evidence type="ECO:0000256" key="1">
    <source>
        <dbReference type="ARBA" id="ARBA00022737"/>
    </source>
</evidence>
<dbReference type="EMBL" id="CCKQ01019325">
    <property type="protein sequence ID" value="CDW91345.1"/>
    <property type="molecule type" value="Genomic_DNA"/>
</dbReference>
<evidence type="ECO:0000256" key="4">
    <source>
        <dbReference type="SAM" id="MobiDB-lite"/>
    </source>
</evidence>
<keyword evidence="1" id="KW-0677">Repeat</keyword>
<organism evidence="5 6">
    <name type="scientific">Stylonychia lemnae</name>
    <name type="common">Ciliate</name>
    <dbReference type="NCBI Taxonomy" id="5949"/>
    <lineage>
        <taxon>Eukaryota</taxon>
        <taxon>Sar</taxon>
        <taxon>Alveolata</taxon>
        <taxon>Ciliophora</taxon>
        <taxon>Intramacronucleata</taxon>
        <taxon>Spirotrichea</taxon>
        <taxon>Stichotrichia</taxon>
        <taxon>Sporadotrichida</taxon>
        <taxon>Oxytrichidae</taxon>
        <taxon>Stylonychinae</taxon>
        <taxon>Stylonychia</taxon>
    </lineage>
</organism>
<feature type="compositionally biased region" description="Low complexity" evidence="4">
    <location>
        <begin position="1751"/>
        <end position="1762"/>
    </location>
</feature>
<feature type="region of interest" description="Disordered" evidence="4">
    <location>
        <begin position="2280"/>
        <end position="2308"/>
    </location>
</feature>
<proteinExistence type="predicted"/>
<keyword evidence="2" id="KW-0802">TPR repeat</keyword>
<feature type="compositionally biased region" description="Low complexity" evidence="4">
    <location>
        <begin position="2351"/>
        <end position="2364"/>
    </location>
</feature>
<feature type="region of interest" description="Disordered" evidence="4">
    <location>
        <begin position="2326"/>
        <end position="2364"/>
    </location>
</feature>
<dbReference type="SUPFAM" id="SSF52540">
    <property type="entry name" value="P-loop containing nucleoside triphosphate hydrolases"/>
    <property type="match status" value="1"/>
</dbReference>
<feature type="coiled-coil region" evidence="3">
    <location>
        <begin position="1925"/>
        <end position="2074"/>
    </location>
</feature>
<sequence>MSQILDGSELQLPVQSPLQKLMSQVTTKHVLSPNPSTPLHHPEKGKEKILMSGIERLLNRKVEFVGARTIKQIQCKSETVNMLNRIGLPLAKKIKKEKSIKLRRELKLSIERETQQLLECSHPEKASTLLQTFYEQEKREIELRKEMLKKRLEASINVVEITSKRRETRAHIPDVKDYQDMTLEDNKVPSQQKKLLNDSNNFKSIQIETLNHNDSGVFKRQAMTAQNSARERTELSTQMKRSIFQGTQSLESSKSKFYEQKQQEQISEFIDSNIMGNKPSKVKTSLYTNIIRNMATSSQSTAAASINKGPSQLKKIKEERTPSQLQKSSSSIQEQQRSLTIHPVAIRNSSKRSFRGPLIPQNKDISSYNLNHSQSKNITDSQTFQSEEKISDFNSQSPKKGVRFHDKQPNSKNFSGAMSNASAHITHNNVKGEYQFRDISVLLKKNFGPRLGNTRDGTAQEIKLARFMTPKKNVLINNLATFEGKAYDEIFVVVDQYQRILDEINNIKMHLAKRPQGNSQAQMDFKKQQLYQSWLNAIEVCQENGDFTLIFYSYKFAGEIYLEFKDFQGAIKQFRHLKNLCDEKLKYREKIYAFEQIGVCYRLIEDYNQAIKFFRKQLELSWEQNDERSEISACDQLAVTYFYLGDMEKAHHFNDRMMRGKLENDLSVIKRVSKNLIISKRKRPKYEFYLNPDQLNDYLNRKQEQLSGKNQVTVDFGLSKAYQLLPHFTTKEDEDLLSNDDDYVEYGEDGTAITKKKEKPKIQSETFIVNGPKFITEDLVYLNDPPPYPYLPVTDPLLKKQKIYKRPTTQSKKQNSKNFSIRDYIGAEMFKYDLAPRNSHSAQRPKLDGHQIFHNIIERVKQTDGGNNNLNMNQRGQSTVNHLSLLRTMAKNQILYTFTVEALEKSLDVFKSNILKRQMLMFLRKWKLGVEYEEICYNHNFNAKIVSLIRQQQITSKNSRPITQVKFSDRKFYGYENELTYFDFFLKKKREENQEQEIRFSDSYGNSNTPLIITGDEGSGKSSLVIQWLKQLTNPLKVAVGQPHPNKNHVIIYHFAGVSNCDLKYQSFIFRTLVKLRQEYDIQHRVEIIDDKLRMNFARWLELASQKHEERLDPDSKIILILDGLENFHDVDTQGEESADWIPWTFPNHIKVILMTRKNSKAMNHFKLRKYPIIYMNGVSTQEISSMIEDYARSDSGKQISTRLLDQVKQELIFKVGLSHQESFINPDELKELQSLSYIPPSPGTNEVSSYSLMENKVKKPAFTLFQGLQAMNQMNPKQNSYDPSMIKNQSMTIATNVNQANQNTVFQIPSSLPELKSMIQDPFNSKSNPLVVKGILNFCLLYNKYQSRDDELFKVVPLDPRQVLESRSLKQMFITAINHFRLYLFTISSNNTAEEQYKFDTLIGYIYVSRKGVTEKELFELIPSLSDQQFQRFMSVFGFALVKEQEQIFIKHSSFKKAVRESVQLIKNEDQKIVLHRNLSTVIEKETFSLRQIDELSHQYFMGKCWIKLKDLISNIEVFSIMFVPEIKHELASYWQCLEQHKYDPVAEYNKALEGFVVKYRPNNQELFVILIQLSRFFKELADLETKYTPQFKHPPLRGQSELESITLLGELQKLDDLYNPHANSTAVSSIVNEPLLGDVEHFNVDNTIVREQIMNKIKKELEDSKNEKAKDNLNNKNGGTSSQIYYYYKRWIWVQFPWCTIDVYSNLSNIMEMSMGSHTNYISTAKENELVNGTIQILKEAKLRKKNNRAALNQSSANASQGKSSKNTRSLSPSRNTNKNKLNLSAATPMKMELRNNLVRKQTQNLGGNTQNNGSTLPPIAPQSAKNAQQSFPYQSRFSKNQSFKVGYRSTSAGGPLKDPMSKSMNHRNLLSLSLDSEDKKSPEKMLTKLTDKINLIEKQELLNLEQQNMGMGSDLNQITFQILRKEKELRYLQELYETLQTEENLNQQEKVKLETTEAKLLKAYENLNRVEVEKKRLEQIFTVCQRNPAKNQEWIRNLESQVESMRKLVRYQELQIQQYKTECEDNSRQMIEVQQQMEEKRKLREQAIYKVTNIIEKKRQLDIRVAEVEEQRTQILKGMEGPEKIINKLKQRQVVYRKWIAKLQVTKAFVNEKKNYYERAFRKITAVTGISNPNDIEGLLGFIERTNDLRKTKQTRERKVDQMKLEKLRLEDELRNIQNGQPQYDHTDIEQLQNKQQEKDKGLRDLKDLTQRTLFQIADMKSGIVNVAKKLGLKGVEIDKQNMSDYIEKIHERYNAIMRSVQIKQQRMDFTMIIEEAEANQSQRDNDHERRSGTESANLMRQDSKQVTDLVTNMNDDKVSAVNNLSSQAETPIRQRKRQPKQTKALTQSDQSANNQNQENQNNLNTTINQIHQLHSRGEKNEDSEIEERNQMKHDRMKVKELLGMLKTRNSSSGALALLASSSTQKLRLKSPRQVSQSIDSDSLNLSALPAPGGKRISKLVSQNLNKIIFHQIGQNQDKLQNISIIDKKPPTSSMQSSIQKAKNLIKSVKILKQQ</sequence>
<feature type="repeat" description="TPR" evidence="2">
    <location>
        <begin position="591"/>
        <end position="624"/>
    </location>
</feature>
<feature type="compositionally biased region" description="Basic and acidic residues" evidence="4">
    <location>
        <begin position="2287"/>
        <end position="2296"/>
    </location>
</feature>
<accession>A0A078BA10</accession>
<feature type="compositionally biased region" description="Polar residues" evidence="4">
    <location>
        <begin position="1763"/>
        <end position="1788"/>
    </location>
</feature>
<feature type="compositionally biased region" description="Polar residues" evidence="4">
    <location>
        <begin position="2297"/>
        <end position="2308"/>
    </location>
</feature>
<feature type="region of interest" description="Disordered" evidence="4">
    <location>
        <begin position="2376"/>
        <end position="2397"/>
    </location>
</feature>
<name>A0A078BA10_STYLE</name>
<dbReference type="InterPro" id="IPR011990">
    <property type="entry name" value="TPR-like_helical_dom_sf"/>
</dbReference>
<evidence type="ECO:0000256" key="2">
    <source>
        <dbReference type="PROSITE-ProRule" id="PRU00339"/>
    </source>
</evidence>
<dbReference type="PROSITE" id="PS50005">
    <property type="entry name" value="TPR"/>
    <property type="match status" value="1"/>
</dbReference>
<dbReference type="OrthoDB" id="295128at2759"/>
<evidence type="ECO:0000256" key="3">
    <source>
        <dbReference type="SAM" id="Coils"/>
    </source>
</evidence>
<dbReference type="PANTHER" id="PTHR19860:SF40">
    <property type="entry name" value="WD40 REPEAT-CONTAINING PROTEIN"/>
    <property type="match status" value="1"/>
</dbReference>
<gene>
    <name evidence="5" type="primary">Contig2525.g2720</name>
    <name evidence="5" type="ORF">STYLEM_20499</name>
</gene>
<dbReference type="PANTHER" id="PTHR19860">
    <property type="entry name" value="DDB1- AND CUL4-ASSOCIATED FACTOR 12-RELATED"/>
    <property type="match status" value="1"/>
</dbReference>
<protein>
    <submittedName>
        <fullName evidence="5">Histidine acid phosphatase family protein</fullName>
    </submittedName>
</protein>
<dbReference type="InterPro" id="IPR019734">
    <property type="entry name" value="TPR_rpt"/>
</dbReference>
<feature type="compositionally biased region" description="Basic and acidic residues" evidence="4">
    <location>
        <begin position="2379"/>
        <end position="2397"/>
    </location>
</feature>